<protein>
    <submittedName>
        <fullName evidence="1">Uncharacterized protein</fullName>
    </submittedName>
</protein>
<dbReference type="EMBL" id="JACSQK010000013">
    <property type="protein sequence ID" value="MBD7962399.1"/>
    <property type="molecule type" value="Genomic_DNA"/>
</dbReference>
<organism evidence="1 2">
    <name type="scientific">Comamonas avium</name>
    <dbReference type="NCBI Taxonomy" id="2762231"/>
    <lineage>
        <taxon>Bacteria</taxon>
        <taxon>Pseudomonadati</taxon>
        <taxon>Pseudomonadota</taxon>
        <taxon>Betaproteobacteria</taxon>
        <taxon>Burkholderiales</taxon>
        <taxon>Comamonadaceae</taxon>
        <taxon>Comamonas</taxon>
    </lineage>
</organism>
<evidence type="ECO:0000313" key="2">
    <source>
        <dbReference type="Proteomes" id="UP000634919"/>
    </source>
</evidence>
<dbReference type="RefSeq" id="WP_191724815.1">
    <property type="nucleotide sequence ID" value="NZ_JACSQK010000013.1"/>
</dbReference>
<accession>A0ABR8SGY4</accession>
<name>A0ABR8SGY4_9BURK</name>
<proteinExistence type="predicted"/>
<reference evidence="1 2" key="1">
    <citation type="submission" date="2020-08" db="EMBL/GenBank/DDBJ databases">
        <title>A Genomic Blueprint of the Chicken Gut Microbiome.</title>
        <authorList>
            <person name="Gilroy R."/>
            <person name="Ravi A."/>
            <person name="Getino M."/>
            <person name="Pursley I."/>
            <person name="Horton D.L."/>
            <person name="Alikhan N.-F."/>
            <person name="Baker D."/>
            <person name="Gharbi K."/>
            <person name="Hall N."/>
            <person name="Watson M."/>
            <person name="Adriaenssens E.M."/>
            <person name="Foster-Nyarko E."/>
            <person name="Jarju S."/>
            <person name="Secka A."/>
            <person name="Antonio M."/>
            <person name="Oren A."/>
            <person name="Chaudhuri R."/>
            <person name="La Ragione R.M."/>
            <person name="Hildebrand F."/>
            <person name="Pallen M.J."/>
        </authorList>
    </citation>
    <scope>NUCLEOTIDE SEQUENCE [LARGE SCALE GENOMIC DNA]</scope>
    <source>
        <strain evidence="1 2">Sa2CVA6</strain>
    </source>
</reference>
<dbReference type="Proteomes" id="UP000634919">
    <property type="component" value="Unassembled WGS sequence"/>
</dbReference>
<sequence length="121" mass="12912">MSKSPASIQSTSHPVSLPAFSASTLLQVLWKHAHPHLTPQELRWLAEGAPEFNCTFAQQLERVFEGVGCLVSSDGDGTAGTLQSHHDVPDLLFSHATQLGLIGSMSRIGGDAASLLQRPLN</sequence>
<gene>
    <name evidence="1" type="ORF">H9646_18185</name>
</gene>
<keyword evidence="2" id="KW-1185">Reference proteome</keyword>
<comment type="caution">
    <text evidence="1">The sequence shown here is derived from an EMBL/GenBank/DDBJ whole genome shotgun (WGS) entry which is preliminary data.</text>
</comment>
<evidence type="ECO:0000313" key="1">
    <source>
        <dbReference type="EMBL" id="MBD7962399.1"/>
    </source>
</evidence>